<evidence type="ECO:0000259" key="1">
    <source>
        <dbReference type="Pfam" id="PF20150"/>
    </source>
</evidence>
<evidence type="ECO:0000313" key="3">
    <source>
        <dbReference type="Proteomes" id="UP000242519"/>
    </source>
</evidence>
<dbReference type="OrthoDB" id="3543606at2759"/>
<reference evidence="2 3" key="1">
    <citation type="submission" date="2017-04" db="EMBL/GenBank/DDBJ databases">
        <title>Draft genome sequence of Marssonina coronaria NL1: causal agent of apple blotch.</title>
        <authorList>
            <person name="Cheng Q."/>
        </authorList>
    </citation>
    <scope>NUCLEOTIDE SEQUENCE [LARGE SCALE GENOMIC DNA]</scope>
    <source>
        <strain evidence="2 3">NL1</strain>
    </source>
</reference>
<dbReference type="InterPro" id="IPR045518">
    <property type="entry name" value="2EXR"/>
</dbReference>
<dbReference type="PANTHER" id="PTHR35910:SF6">
    <property type="entry name" value="2EXR DOMAIN-CONTAINING PROTEIN"/>
    <property type="match status" value="1"/>
</dbReference>
<organism evidence="2 3">
    <name type="scientific">Diplocarpon coronariae</name>
    <dbReference type="NCBI Taxonomy" id="2795749"/>
    <lineage>
        <taxon>Eukaryota</taxon>
        <taxon>Fungi</taxon>
        <taxon>Dikarya</taxon>
        <taxon>Ascomycota</taxon>
        <taxon>Pezizomycotina</taxon>
        <taxon>Leotiomycetes</taxon>
        <taxon>Helotiales</taxon>
        <taxon>Drepanopezizaceae</taxon>
        <taxon>Diplocarpon</taxon>
    </lineage>
</organism>
<dbReference type="EMBL" id="MZNU01000257">
    <property type="protein sequence ID" value="OWP01878.1"/>
    <property type="molecule type" value="Genomic_DNA"/>
</dbReference>
<name>A0A218Z1Q1_9HELO</name>
<protein>
    <recommendedName>
        <fullName evidence="1">2EXR domain-containing protein</fullName>
    </recommendedName>
</protein>
<dbReference type="InParanoid" id="A0A218Z1Q1"/>
<evidence type="ECO:0000313" key="2">
    <source>
        <dbReference type="EMBL" id="OWP01878.1"/>
    </source>
</evidence>
<sequence length="142" mass="16198">MPTALPVRSKAKLDTSAVNLEVFYEELPDRYQSLFPSKYGSFTTFTTLPLELRLMIWRLSMPRQRKIWLHARRNGGKTSSFNLPILPLAHTCRESRLESHRHLGNDPDAEEPVPICVTELDVTRPGVPSAGNGNCRRQVLER</sequence>
<comment type="caution">
    <text evidence="2">The sequence shown here is derived from an EMBL/GenBank/DDBJ whole genome shotgun (WGS) entry which is preliminary data.</text>
</comment>
<dbReference type="PANTHER" id="PTHR35910">
    <property type="entry name" value="2EXR DOMAIN-CONTAINING PROTEIN"/>
    <property type="match status" value="1"/>
</dbReference>
<accession>A0A218Z1Q1</accession>
<dbReference type="AlphaFoldDB" id="A0A218Z1Q1"/>
<feature type="domain" description="2EXR" evidence="1">
    <location>
        <begin position="42"/>
        <end position="104"/>
    </location>
</feature>
<gene>
    <name evidence="2" type="ORF">B2J93_4728</name>
</gene>
<proteinExistence type="predicted"/>
<dbReference type="Pfam" id="PF20150">
    <property type="entry name" value="2EXR"/>
    <property type="match status" value="1"/>
</dbReference>
<dbReference type="Proteomes" id="UP000242519">
    <property type="component" value="Unassembled WGS sequence"/>
</dbReference>
<keyword evidence="3" id="KW-1185">Reference proteome</keyword>